<sequence length="74" mass="8021">MTRSLIIVFAILAVIVGGELLSPRPDALEEATAAMPSLEELHSMAGVHQLPLQDIEDQSLMYPTAPNEEARPKP</sequence>
<proteinExistence type="predicted"/>
<keyword evidence="2" id="KW-1185">Reference proteome</keyword>
<gene>
    <name evidence="1" type="ORF">SAMN05444170_3660</name>
</gene>
<dbReference type="OrthoDB" id="8255191at2"/>
<evidence type="ECO:0000313" key="1">
    <source>
        <dbReference type="EMBL" id="SHN78378.1"/>
    </source>
</evidence>
<protein>
    <submittedName>
        <fullName evidence="1">Uncharacterized protein</fullName>
    </submittedName>
</protein>
<dbReference type="RefSeq" id="WP_072819730.1">
    <property type="nucleotide sequence ID" value="NZ_LT670849.1"/>
</dbReference>
<name>A0A1M7U5Z9_9BRAD</name>
<dbReference type="EMBL" id="LT670849">
    <property type="protein sequence ID" value="SHN78378.1"/>
    <property type="molecule type" value="Genomic_DNA"/>
</dbReference>
<reference evidence="2" key="1">
    <citation type="submission" date="2016-11" db="EMBL/GenBank/DDBJ databases">
        <authorList>
            <person name="Varghese N."/>
            <person name="Submissions S."/>
        </authorList>
    </citation>
    <scope>NUCLEOTIDE SEQUENCE [LARGE SCALE GENOMIC DNA]</scope>
    <source>
        <strain evidence="2">GAS401</strain>
    </source>
</reference>
<dbReference type="AlphaFoldDB" id="A0A1M7U5Z9"/>
<evidence type="ECO:0000313" key="2">
    <source>
        <dbReference type="Proteomes" id="UP000184096"/>
    </source>
</evidence>
<accession>A0A1M7U5Z9</accession>
<dbReference type="Proteomes" id="UP000184096">
    <property type="component" value="Chromosome I"/>
</dbReference>
<organism evidence="1 2">
    <name type="scientific">Bradyrhizobium erythrophlei</name>
    <dbReference type="NCBI Taxonomy" id="1437360"/>
    <lineage>
        <taxon>Bacteria</taxon>
        <taxon>Pseudomonadati</taxon>
        <taxon>Pseudomonadota</taxon>
        <taxon>Alphaproteobacteria</taxon>
        <taxon>Hyphomicrobiales</taxon>
        <taxon>Nitrobacteraceae</taxon>
        <taxon>Bradyrhizobium</taxon>
    </lineage>
</organism>